<name>A0AAE0LJJ8_9CHLO</name>
<accession>A0AAE0LJJ8</accession>
<evidence type="ECO:0000313" key="3">
    <source>
        <dbReference type="Proteomes" id="UP001190700"/>
    </source>
</evidence>
<evidence type="ECO:0000256" key="1">
    <source>
        <dbReference type="SAM" id="MobiDB-lite"/>
    </source>
</evidence>
<evidence type="ECO:0000313" key="2">
    <source>
        <dbReference type="EMBL" id="KAK3287716.1"/>
    </source>
</evidence>
<dbReference type="Proteomes" id="UP001190700">
    <property type="component" value="Unassembled WGS sequence"/>
</dbReference>
<sequence>MIPEEYWPAGKYTPELVARIQFGADPGFDNTWRHRHNRYPPDIEEVFVHVPHQEQPQATVPTTIAHNTPHCPVVLTGEGLDRNQMMAAVRDDAFRRQRLGDPHWNAMLPDALRAADKDEGEWEAMMEEAMTETSQVAEGEEEGGLDLAEETMADASQAIEKEKEEEWSASHQSQFFFDLSAAAYSMAQECSDRSAKAQSANWPAAKTAAPDGSVWESAKSPHHVEDQ</sequence>
<keyword evidence="3" id="KW-1185">Reference proteome</keyword>
<dbReference type="EMBL" id="LGRX02000763">
    <property type="protein sequence ID" value="KAK3287716.1"/>
    <property type="molecule type" value="Genomic_DNA"/>
</dbReference>
<feature type="region of interest" description="Disordered" evidence="1">
    <location>
        <begin position="191"/>
        <end position="227"/>
    </location>
</feature>
<protein>
    <submittedName>
        <fullName evidence="2">Uncharacterized protein</fullName>
    </submittedName>
</protein>
<reference evidence="2 3" key="1">
    <citation type="journal article" date="2015" name="Genome Biol. Evol.">
        <title>Comparative Genomics of a Bacterivorous Green Alga Reveals Evolutionary Causalities and Consequences of Phago-Mixotrophic Mode of Nutrition.</title>
        <authorList>
            <person name="Burns J.A."/>
            <person name="Paasch A."/>
            <person name="Narechania A."/>
            <person name="Kim E."/>
        </authorList>
    </citation>
    <scope>NUCLEOTIDE SEQUENCE [LARGE SCALE GENOMIC DNA]</scope>
    <source>
        <strain evidence="2 3">PLY_AMNH</strain>
    </source>
</reference>
<comment type="caution">
    <text evidence="2">The sequence shown here is derived from an EMBL/GenBank/DDBJ whole genome shotgun (WGS) entry which is preliminary data.</text>
</comment>
<organism evidence="2 3">
    <name type="scientific">Cymbomonas tetramitiformis</name>
    <dbReference type="NCBI Taxonomy" id="36881"/>
    <lineage>
        <taxon>Eukaryota</taxon>
        <taxon>Viridiplantae</taxon>
        <taxon>Chlorophyta</taxon>
        <taxon>Pyramimonadophyceae</taxon>
        <taxon>Pyramimonadales</taxon>
        <taxon>Pyramimonadaceae</taxon>
        <taxon>Cymbomonas</taxon>
    </lineage>
</organism>
<gene>
    <name evidence="2" type="ORF">CYMTET_4791</name>
</gene>
<proteinExistence type="predicted"/>
<dbReference type="AlphaFoldDB" id="A0AAE0LJJ8"/>